<feature type="region of interest" description="Disordered" evidence="1">
    <location>
        <begin position="120"/>
        <end position="141"/>
    </location>
</feature>
<protein>
    <submittedName>
        <fullName evidence="3">Uncharacterized protein</fullName>
    </submittedName>
</protein>
<evidence type="ECO:0000256" key="1">
    <source>
        <dbReference type="SAM" id="MobiDB-lite"/>
    </source>
</evidence>
<feature type="transmembrane region" description="Helical" evidence="2">
    <location>
        <begin position="69"/>
        <end position="88"/>
    </location>
</feature>
<keyword evidence="4" id="KW-1185">Reference proteome</keyword>
<dbReference type="AlphaFoldDB" id="A0A7Y2K0T8"/>
<dbReference type="Proteomes" id="UP000533905">
    <property type="component" value="Unassembled WGS sequence"/>
</dbReference>
<accession>A0A7Y2K0T8</accession>
<dbReference type="RefSeq" id="WP_171086408.1">
    <property type="nucleotide sequence ID" value="NZ_JABAIV010000006.1"/>
</dbReference>
<feature type="transmembrane region" description="Helical" evidence="2">
    <location>
        <begin position="94"/>
        <end position="116"/>
    </location>
</feature>
<reference evidence="3 4" key="1">
    <citation type="submission" date="2020-04" db="EMBL/GenBank/DDBJ databases">
        <title>Massilia sp. nov., a cold adapted bacteria isolated from Arctic soil.</title>
        <authorList>
            <person name="Son J."/>
            <person name="Ka J.-O."/>
        </authorList>
    </citation>
    <scope>NUCLEOTIDE SEQUENCE [LARGE SCALE GENOMIC DNA]</scope>
    <source>
        <strain evidence="3 4">ML15P13</strain>
    </source>
</reference>
<name>A0A7Y2K0T8_9BURK</name>
<keyword evidence="2" id="KW-0812">Transmembrane</keyword>
<proteinExistence type="predicted"/>
<gene>
    <name evidence="3" type="ORF">HGB41_16465</name>
</gene>
<comment type="caution">
    <text evidence="3">The sequence shown here is derived from an EMBL/GenBank/DDBJ whole genome shotgun (WGS) entry which is preliminary data.</text>
</comment>
<dbReference type="EMBL" id="JABAIV010000006">
    <property type="protein sequence ID" value="NNG24587.1"/>
    <property type="molecule type" value="Genomic_DNA"/>
</dbReference>
<feature type="transmembrane region" description="Helical" evidence="2">
    <location>
        <begin position="33"/>
        <end position="57"/>
    </location>
</feature>
<evidence type="ECO:0000313" key="3">
    <source>
        <dbReference type="EMBL" id="NNG24587.1"/>
    </source>
</evidence>
<evidence type="ECO:0000256" key="2">
    <source>
        <dbReference type="SAM" id="Phobius"/>
    </source>
</evidence>
<sequence>MIFLRLACLVAGIAVLVAPPAMLFPNGAVAPNLAGALAMPLMLLLAASAFFFITFAGHRIKRSPSLRRLCVMLLAAPFLTGVVTLWLGMDPNTLWMSGLLLSFTLVTGLALVYPMLQGPSAGRMRARDGRRSRREPVLYQA</sequence>
<evidence type="ECO:0000313" key="4">
    <source>
        <dbReference type="Proteomes" id="UP000533905"/>
    </source>
</evidence>
<keyword evidence="2" id="KW-0472">Membrane</keyword>
<organism evidence="3 4">
    <name type="scientific">Telluria aromaticivorans</name>
    <dbReference type="NCBI Taxonomy" id="2725995"/>
    <lineage>
        <taxon>Bacteria</taxon>
        <taxon>Pseudomonadati</taxon>
        <taxon>Pseudomonadota</taxon>
        <taxon>Betaproteobacteria</taxon>
        <taxon>Burkholderiales</taxon>
        <taxon>Oxalobacteraceae</taxon>
        <taxon>Telluria group</taxon>
        <taxon>Telluria</taxon>
    </lineage>
</organism>
<keyword evidence="2" id="KW-1133">Transmembrane helix</keyword>